<proteinExistence type="predicted"/>
<dbReference type="AlphaFoldDB" id="A0A5C3FB84"/>
<feature type="signal peptide" evidence="2">
    <location>
        <begin position="1"/>
        <end position="24"/>
    </location>
</feature>
<keyword evidence="4" id="KW-1185">Reference proteome</keyword>
<evidence type="ECO:0000313" key="3">
    <source>
        <dbReference type="EMBL" id="SPO41386.1"/>
    </source>
</evidence>
<sequence>MLRPLSQCPAFALVLAINLPTRSASPSLAAPCHLALPPLLPTCLALPTRLRPVFGPIRHLSERRLRRAAPALLILAWYRYECRTNYRLRRSILLALPFPTLRARRVQQMHLCVPTARTGRSTPSARRPGHEMMTACA</sequence>
<feature type="chain" id="PRO_5022988399" description="Secreted protein" evidence="2">
    <location>
        <begin position="25"/>
        <end position="137"/>
    </location>
</feature>
<dbReference type="EMBL" id="OOIP01000027">
    <property type="protein sequence ID" value="SPO41386.1"/>
    <property type="molecule type" value="Genomic_DNA"/>
</dbReference>
<organism evidence="3 4">
    <name type="scientific">Pseudozyma flocculosa</name>
    <dbReference type="NCBI Taxonomy" id="84751"/>
    <lineage>
        <taxon>Eukaryota</taxon>
        <taxon>Fungi</taxon>
        <taxon>Dikarya</taxon>
        <taxon>Basidiomycota</taxon>
        <taxon>Ustilaginomycotina</taxon>
        <taxon>Ustilaginomycetes</taxon>
        <taxon>Ustilaginales</taxon>
        <taxon>Ustilaginaceae</taxon>
        <taxon>Pseudozyma</taxon>
    </lineage>
</organism>
<evidence type="ECO:0008006" key="5">
    <source>
        <dbReference type="Google" id="ProtNLM"/>
    </source>
</evidence>
<evidence type="ECO:0000256" key="2">
    <source>
        <dbReference type="SAM" id="SignalP"/>
    </source>
</evidence>
<accession>A0A5C3FB84</accession>
<evidence type="ECO:0000256" key="1">
    <source>
        <dbReference type="SAM" id="MobiDB-lite"/>
    </source>
</evidence>
<feature type="region of interest" description="Disordered" evidence="1">
    <location>
        <begin position="117"/>
        <end position="137"/>
    </location>
</feature>
<name>A0A5C3FB84_9BASI</name>
<keyword evidence="2" id="KW-0732">Signal</keyword>
<evidence type="ECO:0000313" key="4">
    <source>
        <dbReference type="Proteomes" id="UP000323386"/>
    </source>
</evidence>
<gene>
    <name evidence="3" type="ORF">PSFLO_06868</name>
</gene>
<protein>
    <recommendedName>
        <fullName evidence="5">Secreted protein</fullName>
    </recommendedName>
</protein>
<reference evidence="3 4" key="1">
    <citation type="submission" date="2018-03" db="EMBL/GenBank/DDBJ databases">
        <authorList>
            <person name="Guldener U."/>
        </authorList>
    </citation>
    <scope>NUCLEOTIDE SEQUENCE [LARGE SCALE GENOMIC DNA]</scope>
    <source>
        <strain evidence="3 4">DAOM196992</strain>
    </source>
</reference>
<dbReference type="Proteomes" id="UP000323386">
    <property type="component" value="Unassembled WGS sequence"/>
</dbReference>